<evidence type="ECO:0000256" key="1">
    <source>
        <dbReference type="SAM" id="MobiDB-lite"/>
    </source>
</evidence>
<dbReference type="EMBL" id="BOMG01000024">
    <property type="protein sequence ID" value="GID52885.1"/>
    <property type="molecule type" value="Genomic_DNA"/>
</dbReference>
<sequence>MRRNRRRLRPTSNPSRHRTGLRSRKSAGRHRAGLRLTGLRRKRPRGIRPRITGLHRNGIPGTVPRDGGPHRNGLSGAGLGRLRDGDLNGIGRRRTWSNGGSYA</sequence>
<gene>
    <name evidence="2" type="ORF">Aco03nite_012890</name>
</gene>
<evidence type="ECO:0000313" key="2">
    <source>
        <dbReference type="EMBL" id="GID52885.1"/>
    </source>
</evidence>
<reference evidence="2 3" key="1">
    <citation type="submission" date="2021-01" db="EMBL/GenBank/DDBJ databases">
        <title>Whole genome shotgun sequence of Actinoplanes couchii NBRC 106145.</title>
        <authorList>
            <person name="Komaki H."/>
            <person name="Tamura T."/>
        </authorList>
    </citation>
    <scope>NUCLEOTIDE SEQUENCE [LARGE SCALE GENOMIC DNA]</scope>
    <source>
        <strain evidence="2 3">NBRC 106145</strain>
    </source>
</reference>
<name>A0ABQ3X2Z7_9ACTN</name>
<comment type="caution">
    <text evidence="2">The sequence shown here is derived from an EMBL/GenBank/DDBJ whole genome shotgun (WGS) entry which is preliminary data.</text>
</comment>
<keyword evidence="3" id="KW-1185">Reference proteome</keyword>
<proteinExistence type="predicted"/>
<evidence type="ECO:0000313" key="3">
    <source>
        <dbReference type="Proteomes" id="UP000612282"/>
    </source>
</evidence>
<dbReference type="Proteomes" id="UP000612282">
    <property type="component" value="Unassembled WGS sequence"/>
</dbReference>
<protein>
    <submittedName>
        <fullName evidence="2">Uncharacterized protein</fullName>
    </submittedName>
</protein>
<accession>A0ABQ3X2Z7</accession>
<feature type="region of interest" description="Disordered" evidence="1">
    <location>
        <begin position="1"/>
        <end position="103"/>
    </location>
</feature>
<feature type="compositionally biased region" description="Basic residues" evidence="1">
    <location>
        <begin position="1"/>
        <end position="48"/>
    </location>
</feature>
<organism evidence="2 3">
    <name type="scientific">Actinoplanes couchii</name>
    <dbReference type="NCBI Taxonomy" id="403638"/>
    <lineage>
        <taxon>Bacteria</taxon>
        <taxon>Bacillati</taxon>
        <taxon>Actinomycetota</taxon>
        <taxon>Actinomycetes</taxon>
        <taxon>Micromonosporales</taxon>
        <taxon>Micromonosporaceae</taxon>
        <taxon>Actinoplanes</taxon>
    </lineage>
</organism>